<evidence type="ECO:0000259" key="3">
    <source>
        <dbReference type="Pfam" id="PF05649"/>
    </source>
</evidence>
<protein>
    <recommendedName>
        <fullName evidence="3">Peptidase M13 N-terminal domain-containing protein</fullName>
    </recommendedName>
</protein>
<proteinExistence type="inferred from homology"/>
<evidence type="ECO:0000313" key="4">
    <source>
        <dbReference type="EMBL" id="RWS21354.1"/>
    </source>
</evidence>
<dbReference type="InterPro" id="IPR024079">
    <property type="entry name" value="MetalloPept_cat_dom_sf"/>
</dbReference>
<dbReference type="PROSITE" id="PS51885">
    <property type="entry name" value="NEPRILYSIN"/>
    <property type="match status" value="1"/>
</dbReference>
<dbReference type="GO" id="GO:0004222">
    <property type="term" value="F:metalloendopeptidase activity"/>
    <property type="evidence" value="ECO:0007669"/>
    <property type="project" value="InterPro"/>
</dbReference>
<dbReference type="InterPro" id="IPR000718">
    <property type="entry name" value="Peptidase_M13"/>
</dbReference>
<name>A0A443S1I7_9ACAR</name>
<dbReference type="OrthoDB" id="6513030at2759"/>
<accession>A0A443S1I7</accession>
<dbReference type="SUPFAM" id="SSF55486">
    <property type="entry name" value="Metalloproteases ('zincins'), catalytic domain"/>
    <property type="match status" value="1"/>
</dbReference>
<dbReference type="Proteomes" id="UP000288716">
    <property type="component" value="Unassembled WGS sequence"/>
</dbReference>
<dbReference type="EMBL" id="NCKV01012632">
    <property type="protein sequence ID" value="RWS21354.1"/>
    <property type="molecule type" value="Genomic_DNA"/>
</dbReference>
<dbReference type="PANTHER" id="PTHR11733:SF241">
    <property type="entry name" value="GH26575P-RELATED"/>
    <property type="match status" value="1"/>
</dbReference>
<dbReference type="Gene3D" id="3.40.390.10">
    <property type="entry name" value="Collagenase (Catalytic Domain)"/>
    <property type="match status" value="1"/>
</dbReference>
<feature type="chain" id="PRO_5019411908" description="Peptidase M13 N-terminal domain-containing protein" evidence="2">
    <location>
        <begin position="19"/>
        <end position="142"/>
    </location>
</feature>
<dbReference type="AlphaFoldDB" id="A0A443S1I7"/>
<dbReference type="PANTHER" id="PTHR11733">
    <property type="entry name" value="ZINC METALLOPROTEASE FAMILY M13 NEPRILYSIN-RELATED"/>
    <property type="match status" value="1"/>
</dbReference>
<evidence type="ECO:0000256" key="2">
    <source>
        <dbReference type="SAM" id="SignalP"/>
    </source>
</evidence>
<dbReference type="VEuPathDB" id="VectorBase:LDEU010686"/>
<keyword evidence="2" id="KW-0732">Signal</keyword>
<evidence type="ECO:0000256" key="1">
    <source>
        <dbReference type="ARBA" id="ARBA00007357"/>
    </source>
</evidence>
<feature type="signal peptide" evidence="2">
    <location>
        <begin position="1"/>
        <end position="18"/>
    </location>
</feature>
<gene>
    <name evidence="4" type="ORF">B4U80_14155</name>
</gene>
<dbReference type="InterPro" id="IPR008753">
    <property type="entry name" value="Peptidase_M13_N"/>
</dbReference>
<dbReference type="Gene3D" id="1.10.1380.10">
    <property type="entry name" value="Neutral endopeptidase , domain2"/>
    <property type="match status" value="1"/>
</dbReference>
<evidence type="ECO:0000313" key="5">
    <source>
        <dbReference type="Proteomes" id="UP000288716"/>
    </source>
</evidence>
<dbReference type="GO" id="GO:0016485">
    <property type="term" value="P:protein processing"/>
    <property type="evidence" value="ECO:0007669"/>
    <property type="project" value="TreeGrafter"/>
</dbReference>
<organism evidence="4 5">
    <name type="scientific">Leptotrombidium deliense</name>
    <dbReference type="NCBI Taxonomy" id="299467"/>
    <lineage>
        <taxon>Eukaryota</taxon>
        <taxon>Metazoa</taxon>
        <taxon>Ecdysozoa</taxon>
        <taxon>Arthropoda</taxon>
        <taxon>Chelicerata</taxon>
        <taxon>Arachnida</taxon>
        <taxon>Acari</taxon>
        <taxon>Acariformes</taxon>
        <taxon>Trombidiformes</taxon>
        <taxon>Prostigmata</taxon>
        <taxon>Anystina</taxon>
        <taxon>Parasitengona</taxon>
        <taxon>Trombiculoidea</taxon>
        <taxon>Trombiculidae</taxon>
        <taxon>Leptotrombidium</taxon>
    </lineage>
</organism>
<sequence length="142" mass="16158">MVIGIIIIIINVLQTVNCKKSNANACKLAKELEKSVNKSVNACDNFYEFACDRWQAEHKIADDHTSVSLFSLTADFIKGKLIKLLNSTFKTGKASEKLRKLYSECMNIERVNERNSQPITAFINEQNGWPVLLGNEWNEINY</sequence>
<comment type="caution">
    <text evidence="4">The sequence shown here is derived from an EMBL/GenBank/DDBJ whole genome shotgun (WGS) entry which is preliminary data.</text>
</comment>
<dbReference type="Pfam" id="PF05649">
    <property type="entry name" value="Peptidase_M13_N"/>
    <property type="match status" value="1"/>
</dbReference>
<comment type="similarity">
    <text evidence="1">Belongs to the peptidase M13 family.</text>
</comment>
<keyword evidence="5" id="KW-1185">Reference proteome</keyword>
<reference evidence="4 5" key="1">
    <citation type="journal article" date="2018" name="Gigascience">
        <title>Genomes of trombidid mites reveal novel predicted allergens and laterally-transferred genes associated with secondary metabolism.</title>
        <authorList>
            <person name="Dong X."/>
            <person name="Chaisiri K."/>
            <person name="Xia D."/>
            <person name="Armstrong S.D."/>
            <person name="Fang Y."/>
            <person name="Donnelly M.J."/>
            <person name="Kadowaki T."/>
            <person name="McGarry J.W."/>
            <person name="Darby A.C."/>
            <person name="Makepeace B.L."/>
        </authorList>
    </citation>
    <scope>NUCLEOTIDE SEQUENCE [LARGE SCALE GENOMIC DNA]</scope>
    <source>
        <strain evidence="4">UoL-UT</strain>
    </source>
</reference>
<dbReference type="InterPro" id="IPR042089">
    <property type="entry name" value="Peptidase_M13_dom_2"/>
</dbReference>
<dbReference type="GO" id="GO:0005886">
    <property type="term" value="C:plasma membrane"/>
    <property type="evidence" value="ECO:0007669"/>
    <property type="project" value="TreeGrafter"/>
</dbReference>
<feature type="domain" description="Peptidase M13 N-terminal" evidence="3">
    <location>
        <begin position="43"/>
        <end position="138"/>
    </location>
</feature>